<evidence type="ECO:0000313" key="2">
    <source>
        <dbReference type="EMBL" id="MBP0904723.1"/>
    </source>
</evidence>
<reference evidence="2 3" key="1">
    <citation type="submission" date="2021-04" db="EMBL/GenBank/DDBJ databases">
        <title>Mariniflexile gromovii gen. nov., sp. nov., a gliding bacterium isolated from the sea urchin Strongylocentrotus intermedius.</title>
        <authorList>
            <person name="Ko S."/>
            <person name="Le V."/>
            <person name="Ahn C.-Y."/>
            <person name="Oh H.-M."/>
        </authorList>
    </citation>
    <scope>NUCLEOTIDE SEQUENCE [LARGE SCALE GENOMIC DNA]</scope>
    <source>
        <strain evidence="2 3">KCTC 12570</strain>
    </source>
</reference>
<dbReference type="InterPro" id="IPR018004">
    <property type="entry name" value="KilA/APSES_HTH"/>
</dbReference>
<dbReference type="Pfam" id="PF04383">
    <property type="entry name" value="KilA-N"/>
    <property type="match status" value="1"/>
</dbReference>
<dbReference type="Proteomes" id="UP000670776">
    <property type="component" value="Unassembled WGS sequence"/>
</dbReference>
<feature type="domain" description="KilA-N" evidence="1">
    <location>
        <begin position="1"/>
        <end position="107"/>
    </location>
</feature>
<evidence type="ECO:0000259" key="1">
    <source>
        <dbReference type="PROSITE" id="PS51301"/>
    </source>
</evidence>
<organism evidence="2 3">
    <name type="scientific">Mariniflexile gromovii</name>
    <dbReference type="NCBI Taxonomy" id="362523"/>
    <lineage>
        <taxon>Bacteria</taxon>
        <taxon>Pseudomonadati</taxon>
        <taxon>Bacteroidota</taxon>
        <taxon>Flavobacteriia</taxon>
        <taxon>Flavobacteriales</taxon>
        <taxon>Flavobacteriaceae</taxon>
        <taxon>Mariniflexile</taxon>
    </lineage>
</organism>
<dbReference type="PROSITE" id="PS51301">
    <property type="entry name" value="KILA_N"/>
    <property type="match status" value="1"/>
</dbReference>
<proteinExistence type="predicted"/>
<gene>
    <name evidence="2" type="ORF">J8H85_12855</name>
</gene>
<dbReference type="EMBL" id="JAGJCB010000013">
    <property type="protein sequence ID" value="MBP0904723.1"/>
    <property type="molecule type" value="Genomic_DNA"/>
</dbReference>
<protein>
    <submittedName>
        <fullName evidence="2">KilA-N domain-containing protein</fullName>
    </submittedName>
</protein>
<comment type="caution">
    <text evidence="2">The sequence shown here is derived from an EMBL/GenBank/DDBJ whole genome shotgun (WGS) entry which is preliminary data.</text>
</comment>
<sequence>MIKAKDGDFFISDWLRNVNTLEYLSAWETMNNPDFNYGEYAIIRQSSGTNTFKISVKEWVLKTNSIGITAQAGRYGGTYAHKDIAFNFGMWISPMFQLYIVKEYQRLKTIESDTLNLEWDIKRVLSKVNYHLHTDAILKHIIPKSTLPESKKGIEYAKEADLLNLALFGCTAKEWREANPAHAKNNLNVRDFASIHELNVMSNLQVFNSEMIKKDVSKTARYKILLKSAQEQLEQLKKIDILKAVRKQNSATYIEARNKTGDELEKLTSESILDKNKQALSDFNKKLKQGLNYNPKDEK</sequence>
<evidence type="ECO:0000313" key="3">
    <source>
        <dbReference type="Proteomes" id="UP000670776"/>
    </source>
</evidence>
<accession>A0ABS4BWH8</accession>
<dbReference type="InterPro" id="IPR017880">
    <property type="entry name" value="KilA_N"/>
</dbReference>
<name>A0ABS4BWH8_9FLAO</name>
<dbReference type="SMART" id="SM01252">
    <property type="entry name" value="KilA-N"/>
    <property type="match status" value="1"/>
</dbReference>
<keyword evidence="3" id="KW-1185">Reference proteome</keyword>